<evidence type="ECO:0000313" key="4">
    <source>
        <dbReference type="Proteomes" id="UP000245119"/>
    </source>
</evidence>
<protein>
    <recommendedName>
        <fullName evidence="2">UvrD-like helicase C-terminal domain-containing protein</fullName>
    </recommendedName>
</protein>
<dbReference type="OrthoDB" id="416437at2759"/>
<reference evidence="3 4" key="1">
    <citation type="submission" date="2018-04" db="EMBL/GenBank/DDBJ databases">
        <title>The genome of golden apple snail Pomacea canaliculata provides insight into stress tolerance and invasive adaptation.</title>
        <authorList>
            <person name="Liu C."/>
            <person name="Liu B."/>
            <person name="Ren Y."/>
            <person name="Zhang Y."/>
            <person name="Wang H."/>
            <person name="Li S."/>
            <person name="Jiang F."/>
            <person name="Yin L."/>
            <person name="Zhang G."/>
            <person name="Qian W."/>
            <person name="Fan W."/>
        </authorList>
    </citation>
    <scope>NUCLEOTIDE SEQUENCE [LARGE SCALE GENOMIC DNA]</scope>
    <source>
        <strain evidence="3">SZHN2017</strain>
        <tissue evidence="3">Muscle</tissue>
    </source>
</reference>
<dbReference type="SUPFAM" id="SSF52540">
    <property type="entry name" value="P-loop containing nucleoside triphosphate hydrolases"/>
    <property type="match status" value="1"/>
</dbReference>
<accession>A0A2T7P459</accession>
<organism evidence="3 4">
    <name type="scientific">Pomacea canaliculata</name>
    <name type="common">Golden apple snail</name>
    <dbReference type="NCBI Taxonomy" id="400727"/>
    <lineage>
        <taxon>Eukaryota</taxon>
        <taxon>Metazoa</taxon>
        <taxon>Spiralia</taxon>
        <taxon>Lophotrochozoa</taxon>
        <taxon>Mollusca</taxon>
        <taxon>Gastropoda</taxon>
        <taxon>Caenogastropoda</taxon>
        <taxon>Architaenioglossa</taxon>
        <taxon>Ampullarioidea</taxon>
        <taxon>Ampullariidae</taxon>
        <taxon>Pomacea</taxon>
    </lineage>
</organism>
<dbReference type="Proteomes" id="UP000245119">
    <property type="component" value="Linkage Group LG6"/>
</dbReference>
<dbReference type="Gene3D" id="2.30.30.940">
    <property type="match status" value="1"/>
</dbReference>
<dbReference type="InterPro" id="IPR027785">
    <property type="entry name" value="UvrD-like_helicase_C"/>
</dbReference>
<dbReference type="AlphaFoldDB" id="A0A2T7P459"/>
<gene>
    <name evidence="3" type="ORF">C0Q70_10783</name>
</gene>
<feature type="compositionally biased region" description="Polar residues" evidence="1">
    <location>
        <begin position="546"/>
        <end position="555"/>
    </location>
</feature>
<sequence>MVRNFGKRLMELLRTEFGDVFTDKSQSTLSVKGPELESSYATDQLFAHQDNLKKGSLGNKIQDYMVKAEKMSESSKKETSAFERSSHDLASLTAETCAIQATSSEIKMEKGSHGWDNSFSDSGNHSGEKAMRDVSEAGDSNFSNSDHPAGDANFESLSEDWEDSLSDMEYFFCETNTADKSEDWDSSLSDSDCLASEFNLEGISEDWEDILSDENCHTSDTNLRVTSEDQEEFPANVGHLASEMNLEGISEDWEDIPSETNMGNMSEVLGSSFAGTSLQQSQNIAQLGPSCSTSPDSLEPCHSEDVKKKEKPSNETIWLCNGEVFFIMHETTEIDMNGKEWRYVMLSDRDPACPRVYCCSFSELKRTCKLQHSWARTIHTYQGSESDVVIYYVGNASGQTCKHVYTAVTRGRRAVFMVGKLSELEKAIFTRDFPRRSRLSRRLYNELKDFDMQNLHGRMRQTNKQAKAALEHLPHTCTSTCEVASGATNDIETSPEATFSDCDDSWVQNLSAHVADGNIAALAADVAVGASCIEDRPDKTGVSIPAMQTSSNTQDHPLRTPPGGSRCESPTVYTTPGKRPIRVEELVSPKRLCGSNSVDSIVSPLRRKLNI</sequence>
<dbReference type="InterPro" id="IPR027417">
    <property type="entry name" value="P-loop_NTPase"/>
</dbReference>
<dbReference type="CDD" id="cd18809">
    <property type="entry name" value="SF1_C_RecD"/>
    <property type="match status" value="1"/>
</dbReference>
<keyword evidence="4" id="KW-1185">Reference proteome</keyword>
<feature type="compositionally biased region" description="Polar residues" evidence="1">
    <location>
        <begin position="115"/>
        <end position="125"/>
    </location>
</feature>
<comment type="caution">
    <text evidence="3">The sequence shown here is derived from an EMBL/GenBank/DDBJ whole genome shotgun (WGS) entry which is preliminary data.</text>
</comment>
<dbReference type="STRING" id="400727.A0A2T7P459"/>
<feature type="region of interest" description="Disordered" evidence="1">
    <location>
        <begin position="545"/>
        <end position="578"/>
    </location>
</feature>
<dbReference type="Pfam" id="PF13538">
    <property type="entry name" value="UvrD_C_2"/>
    <property type="match status" value="1"/>
</dbReference>
<feature type="domain" description="UvrD-like helicase C-terminal" evidence="2">
    <location>
        <begin position="372"/>
        <end position="418"/>
    </location>
</feature>
<name>A0A2T7P459_POMCA</name>
<dbReference type="EMBL" id="PZQS01000006">
    <property type="protein sequence ID" value="PVD28196.1"/>
    <property type="molecule type" value="Genomic_DNA"/>
</dbReference>
<feature type="region of interest" description="Disordered" evidence="1">
    <location>
        <begin position="109"/>
        <end position="130"/>
    </location>
</feature>
<evidence type="ECO:0000256" key="1">
    <source>
        <dbReference type="SAM" id="MobiDB-lite"/>
    </source>
</evidence>
<evidence type="ECO:0000259" key="2">
    <source>
        <dbReference type="Pfam" id="PF13538"/>
    </source>
</evidence>
<dbReference type="Gene3D" id="3.40.50.300">
    <property type="entry name" value="P-loop containing nucleotide triphosphate hydrolases"/>
    <property type="match status" value="1"/>
</dbReference>
<proteinExistence type="predicted"/>
<evidence type="ECO:0000313" key="3">
    <source>
        <dbReference type="EMBL" id="PVD28196.1"/>
    </source>
</evidence>